<keyword evidence="1" id="KW-0472">Membrane</keyword>
<evidence type="ECO:0000313" key="2">
    <source>
        <dbReference type="EMBL" id="SIS78199.1"/>
    </source>
</evidence>
<name>A0A1N7LWN6_9GAMM</name>
<evidence type="ECO:0000256" key="1">
    <source>
        <dbReference type="SAM" id="Phobius"/>
    </source>
</evidence>
<keyword evidence="1" id="KW-0812">Transmembrane</keyword>
<keyword evidence="1" id="KW-1133">Transmembrane helix</keyword>
<accession>A0A1N7LWN6</accession>
<gene>
    <name evidence="2" type="ORF">SAMN05421686_104263</name>
</gene>
<proteinExistence type="predicted"/>
<sequence length="104" mass="11553">MQLSYKALISLWTSALLLISPFLFIVFATSLAEFLGCDLISSVGGVCHLGDVNIADLLYGLSMLGWTLLVGVPIGLILAPTCCIWWLHCMRKERSRRPYRATHI</sequence>
<dbReference type="EMBL" id="FTOH01000004">
    <property type="protein sequence ID" value="SIS78199.1"/>
    <property type="molecule type" value="Genomic_DNA"/>
</dbReference>
<dbReference type="RefSeq" id="WP_068438400.1">
    <property type="nucleotide sequence ID" value="NZ_CAJWBH010000006.1"/>
</dbReference>
<keyword evidence="3" id="KW-1185">Reference proteome</keyword>
<dbReference type="Proteomes" id="UP000185639">
    <property type="component" value="Unassembled WGS sequence"/>
</dbReference>
<organism evidence="2 3">
    <name type="scientific">Thalassolituus maritimus</name>
    <dbReference type="NCBI Taxonomy" id="484498"/>
    <lineage>
        <taxon>Bacteria</taxon>
        <taxon>Pseudomonadati</taxon>
        <taxon>Pseudomonadota</taxon>
        <taxon>Gammaproteobacteria</taxon>
        <taxon>Oceanospirillales</taxon>
        <taxon>Oceanospirillaceae</taxon>
        <taxon>Thalassolituus</taxon>
    </lineage>
</organism>
<protein>
    <submittedName>
        <fullName evidence="2">Uncharacterized protein</fullName>
    </submittedName>
</protein>
<reference evidence="3" key="1">
    <citation type="submission" date="2017-01" db="EMBL/GenBank/DDBJ databases">
        <authorList>
            <person name="Varghese N."/>
            <person name="Submissions S."/>
        </authorList>
    </citation>
    <scope>NUCLEOTIDE SEQUENCE [LARGE SCALE GENOMIC DNA]</scope>
    <source>
        <strain evidence="3">DSM 24913</strain>
    </source>
</reference>
<dbReference type="STRING" id="484498.SAMN05421686_104263"/>
<evidence type="ECO:0000313" key="3">
    <source>
        <dbReference type="Proteomes" id="UP000185639"/>
    </source>
</evidence>
<dbReference type="AlphaFoldDB" id="A0A1N7LWN6"/>
<feature type="transmembrane region" description="Helical" evidence="1">
    <location>
        <begin position="63"/>
        <end position="87"/>
    </location>
</feature>